<feature type="region of interest" description="Disordered" evidence="1">
    <location>
        <begin position="176"/>
        <end position="215"/>
    </location>
</feature>
<feature type="compositionally biased region" description="Basic residues" evidence="1">
    <location>
        <begin position="204"/>
        <end position="215"/>
    </location>
</feature>
<dbReference type="Proteomes" id="UP001430990">
    <property type="component" value="Chromosome"/>
</dbReference>
<feature type="compositionally biased region" description="Basic and acidic residues" evidence="1">
    <location>
        <begin position="190"/>
        <end position="203"/>
    </location>
</feature>
<proteinExistence type="predicted"/>
<name>A0ABY3QIV9_9BRAD</name>
<dbReference type="RefSeq" id="WP_231143559.1">
    <property type="nucleotide sequence ID" value="NZ_CP088100.1"/>
</dbReference>
<keyword evidence="3" id="KW-1185">Reference proteome</keyword>
<evidence type="ECO:0000313" key="2">
    <source>
        <dbReference type="EMBL" id="UFW85919.1"/>
    </source>
</evidence>
<evidence type="ECO:0000313" key="3">
    <source>
        <dbReference type="Proteomes" id="UP001430990"/>
    </source>
</evidence>
<dbReference type="EMBL" id="CP088100">
    <property type="protein sequence ID" value="UFW85919.1"/>
    <property type="molecule type" value="Genomic_DNA"/>
</dbReference>
<gene>
    <name evidence="2" type="ORF">BjapCC829_39455</name>
</gene>
<protein>
    <submittedName>
        <fullName evidence="2">Uncharacterized protein</fullName>
    </submittedName>
</protein>
<accession>A0ABY3QIV9</accession>
<reference evidence="2" key="1">
    <citation type="submission" date="2021-11" db="EMBL/GenBank/DDBJ databases">
        <title>Australian commercial rhizobial inoculants.</title>
        <authorList>
            <person name="Kohlmeier M.G."/>
            <person name="O'Hara G.W."/>
            <person name="Colombi E."/>
            <person name="Ramsay J.P."/>
            <person name="Terpolilli J."/>
        </authorList>
    </citation>
    <scope>NUCLEOTIDE SEQUENCE</scope>
    <source>
        <strain evidence="2">CC829</strain>
    </source>
</reference>
<evidence type="ECO:0000256" key="1">
    <source>
        <dbReference type="SAM" id="MobiDB-lite"/>
    </source>
</evidence>
<feature type="region of interest" description="Disordered" evidence="1">
    <location>
        <begin position="99"/>
        <end position="123"/>
    </location>
</feature>
<sequence>MHWIDPAHLPEITGTVDQFLVNKHGETDGFLLTDGEEVHVPPHLSARLLRDVRPGSQVKVRGVRPRGVQMVAAVAIDTPKGRILDEGPEAREDDEAFEKAKHGPMSAQGIVKRPIHGPKGETRGAVLEDGRIVRLPPHEAERFSELLTKGARISVSGEGAMTSFGTVVEAREIGASADTMKAVGPKKPKHGPDDKGPKHDGRKHEPKHGPKHTHA</sequence>
<organism evidence="2 3">
    <name type="scientific">Bradyrhizobium barranii</name>
    <dbReference type="NCBI Taxonomy" id="2992140"/>
    <lineage>
        <taxon>Bacteria</taxon>
        <taxon>Pseudomonadati</taxon>
        <taxon>Pseudomonadota</taxon>
        <taxon>Alphaproteobacteria</taxon>
        <taxon>Hyphomicrobiales</taxon>
        <taxon>Nitrobacteraceae</taxon>
        <taxon>Bradyrhizobium</taxon>
    </lineage>
</organism>